<keyword evidence="2" id="KW-0808">Transferase</keyword>
<evidence type="ECO:0000259" key="3">
    <source>
        <dbReference type="Pfam" id="PF10017"/>
    </source>
</evidence>
<dbReference type="InterPro" id="IPR051128">
    <property type="entry name" value="EgtD_Methyltrsf_superfamily"/>
</dbReference>
<dbReference type="PANTHER" id="PTHR43397">
    <property type="entry name" value="ERGOTHIONEINE BIOSYNTHESIS PROTEIN 1"/>
    <property type="match status" value="1"/>
</dbReference>
<dbReference type="PANTHER" id="PTHR43397:SF1">
    <property type="entry name" value="ERGOTHIONEINE BIOSYNTHESIS PROTEIN 1"/>
    <property type="match status" value="1"/>
</dbReference>
<organism evidence="4 5">
    <name type="scientific">Allohahella marinimesophila</name>
    <dbReference type="NCBI Taxonomy" id="1054972"/>
    <lineage>
        <taxon>Bacteria</taxon>
        <taxon>Pseudomonadati</taxon>
        <taxon>Pseudomonadota</taxon>
        <taxon>Gammaproteobacteria</taxon>
        <taxon>Oceanospirillales</taxon>
        <taxon>Hahellaceae</taxon>
        <taxon>Allohahella</taxon>
    </lineage>
</organism>
<comment type="caution">
    <text evidence="4">The sequence shown here is derived from an EMBL/GenBank/DDBJ whole genome shotgun (WGS) entry which is preliminary data.</text>
</comment>
<dbReference type="EMBL" id="BAABBO010000007">
    <property type="protein sequence ID" value="GAA3958713.1"/>
    <property type="molecule type" value="Genomic_DNA"/>
</dbReference>
<keyword evidence="1" id="KW-0489">Methyltransferase</keyword>
<dbReference type="InterPro" id="IPR017804">
    <property type="entry name" value="MeTrfase_EgtD-like"/>
</dbReference>
<evidence type="ECO:0000256" key="1">
    <source>
        <dbReference type="ARBA" id="ARBA00022603"/>
    </source>
</evidence>
<dbReference type="RefSeq" id="WP_344805153.1">
    <property type="nucleotide sequence ID" value="NZ_BAABBO010000007.1"/>
</dbReference>
<dbReference type="PIRSF" id="PIRSF018005">
    <property type="entry name" value="UCP018005"/>
    <property type="match status" value="1"/>
</dbReference>
<protein>
    <submittedName>
        <fullName evidence="4">L-histidine N(Alpha)-methyltransferase</fullName>
    </submittedName>
</protein>
<evidence type="ECO:0000256" key="2">
    <source>
        <dbReference type="ARBA" id="ARBA00022679"/>
    </source>
</evidence>
<evidence type="ECO:0000313" key="5">
    <source>
        <dbReference type="Proteomes" id="UP001501337"/>
    </source>
</evidence>
<reference evidence="5" key="1">
    <citation type="journal article" date="2019" name="Int. J. Syst. Evol. Microbiol.">
        <title>The Global Catalogue of Microorganisms (GCM) 10K type strain sequencing project: providing services to taxonomists for standard genome sequencing and annotation.</title>
        <authorList>
            <consortium name="The Broad Institute Genomics Platform"/>
            <consortium name="The Broad Institute Genome Sequencing Center for Infectious Disease"/>
            <person name="Wu L."/>
            <person name="Ma J."/>
        </authorList>
    </citation>
    <scope>NUCLEOTIDE SEQUENCE [LARGE SCALE GENOMIC DNA]</scope>
    <source>
        <strain evidence="5">JCM 17555</strain>
    </source>
</reference>
<keyword evidence="5" id="KW-1185">Reference proteome</keyword>
<dbReference type="InterPro" id="IPR029063">
    <property type="entry name" value="SAM-dependent_MTases_sf"/>
</dbReference>
<dbReference type="Pfam" id="PF10017">
    <property type="entry name" value="Methyltransf_33"/>
    <property type="match status" value="1"/>
</dbReference>
<gene>
    <name evidence="4" type="primary">egtD</name>
    <name evidence="4" type="ORF">GCM10022278_16360</name>
</gene>
<dbReference type="Proteomes" id="UP001501337">
    <property type="component" value="Unassembled WGS sequence"/>
</dbReference>
<dbReference type="Gene3D" id="3.40.50.150">
    <property type="entry name" value="Vaccinia Virus protein VP39"/>
    <property type="match status" value="1"/>
</dbReference>
<sequence>MTQAVLDSAVTGISDDPATAELLADVLDGLSQPQKRLPSKYFYDRKGSELFEQICELPEYYPTRTELGMLDGVAAELSTLLPDVTEIVEFGSGNCTKVEKLLKHMPAVRRYLPIDVSETFLLHHCERLDARFPRLDVVPVVGDFTSTVDLAPAEQHKLEPKRLGFFPGSTIGNLTHDEAIAFLRTAADTLGSGNYLLIGVDTLKSPRVLIPAYDDSQGITAAFNLNILERLERELGAEVDITQFAHEARFNESEGRIEMHLVSKSVQSIRLAQHTFEFEQGESIHTENSHKYTDEGFCKLAGSAGWRCETSWLDEKSLFSMHLLQAV</sequence>
<dbReference type="NCBIfam" id="TIGR03438">
    <property type="entry name" value="egtD_ergothio"/>
    <property type="match status" value="1"/>
</dbReference>
<dbReference type="InterPro" id="IPR035094">
    <property type="entry name" value="EgtD"/>
</dbReference>
<evidence type="ECO:0000313" key="4">
    <source>
        <dbReference type="EMBL" id="GAA3958713.1"/>
    </source>
</evidence>
<dbReference type="InterPro" id="IPR019257">
    <property type="entry name" value="MeTrfase_dom"/>
</dbReference>
<accession>A0ABP7P300</accession>
<dbReference type="SUPFAM" id="SSF53335">
    <property type="entry name" value="S-adenosyl-L-methionine-dependent methyltransferases"/>
    <property type="match status" value="1"/>
</dbReference>
<name>A0ABP7P300_9GAMM</name>
<feature type="domain" description="Histidine-specific methyltransferase SAM-dependent" evidence="3">
    <location>
        <begin position="24"/>
        <end position="325"/>
    </location>
</feature>
<proteinExistence type="predicted"/>